<dbReference type="EMBL" id="JBJXBP010000008">
    <property type="protein sequence ID" value="KAL3815100.1"/>
    <property type="molecule type" value="Genomic_DNA"/>
</dbReference>
<keyword evidence="2" id="KW-1185">Reference proteome</keyword>
<dbReference type="AlphaFoldDB" id="A0ABD3RUV1"/>
<protein>
    <submittedName>
        <fullName evidence="1">Uncharacterized protein</fullName>
    </submittedName>
</protein>
<comment type="caution">
    <text evidence="1">The sequence shown here is derived from an EMBL/GenBank/DDBJ whole genome shotgun (WGS) entry which is preliminary data.</text>
</comment>
<proteinExistence type="predicted"/>
<sequence>MCLMKCSCERQVHKCAYFLFLFFLPFDSE</sequence>
<accession>A0ABD3RUV1</accession>
<evidence type="ECO:0000313" key="2">
    <source>
        <dbReference type="Proteomes" id="UP001634393"/>
    </source>
</evidence>
<dbReference type="Proteomes" id="UP001634393">
    <property type="component" value="Unassembled WGS sequence"/>
</dbReference>
<gene>
    <name evidence="1" type="ORF">ACJIZ3_016368</name>
</gene>
<name>A0ABD3RUV1_9LAMI</name>
<evidence type="ECO:0000313" key="1">
    <source>
        <dbReference type="EMBL" id="KAL3815100.1"/>
    </source>
</evidence>
<organism evidence="1 2">
    <name type="scientific">Penstemon smallii</name>
    <dbReference type="NCBI Taxonomy" id="265156"/>
    <lineage>
        <taxon>Eukaryota</taxon>
        <taxon>Viridiplantae</taxon>
        <taxon>Streptophyta</taxon>
        <taxon>Embryophyta</taxon>
        <taxon>Tracheophyta</taxon>
        <taxon>Spermatophyta</taxon>
        <taxon>Magnoliopsida</taxon>
        <taxon>eudicotyledons</taxon>
        <taxon>Gunneridae</taxon>
        <taxon>Pentapetalae</taxon>
        <taxon>asterids</taxon>
        <taxon>lamiids</taxon>
        <taxon>Lamiales</taxon>
        <taxon>Plantaginaceae</taxon>
        <taxon>Cheloneae</taxon>
        <taxon>Penstemon</taxon>
    </lineage>
</organism>
<reference evidence="1 2" key="1">
    <citation type="submission" date="2024-12" db="EMBL/GenBank/DDBJ databases">
        <title>The unique morphological basis and parallel evolutionary history of personate flowers in Penstemon.</title>
        <authorList>
            <person name="Depatie T.H."/>
            <person name="Wessinger C.A."/>
        </authorList>
    </citation>
    <scope>NUCLEOTIDE SEQUENCE [LARGE SCALE GENOMIC DNA]</scope>
    <source>
        <strain evidence="1">WTNN_2</strain>
        <tissue evidence="1">Leaf</tissue>
    </source>
</reference>